<dbReference type="AlphaFoldDB" id="A0A4Y2CY88"/>
<dbReference type="Pfam" id="PF02234">
    <property type="entry name" value="CDI"/>
    <property type="match status" value="1"/>
</dbReference>
<dbReference type="GO" id="GO:0051726">
    <property type="term" value="P:regulation of cell cycle"/>
    <property type="evidence" value="ECO:0007669"/>
    <property type="project" value="InterPro"/>
</dbReference>
<feature type="region of interest" description="Disordered" evidence="6">
    <location>
        <begin position="133"/>
        <end position="156"/>
    </location>
</feature>
<dbReference type="GO" id="GO:0004861">
    <property type="term" value="F:cyclin-dependent protein serine/threonine kinase inhibitor activity"/>
    <property type="evidence" value="ECO:0007669"/>
    <property type="project" value="InterPro"/>
</dbReference>
<protein>
    <recommendedName>
        <fullName evidence="7">Cyclin-dependent kinase inhibitor domain-containing protein</fullName>
    </recommendedName>
</protein>
<keyword evidence="3" id="KW-0649">Protein kinase inhibitor</keyword>
<dbReference type="InterPro" id="IPR003175">
    <property type="entry name" value="CDI_dom"/>
</dbReference>
<dbReference type="PANTHER" id="PTHR10265">
    <property type="entry name" value="CYCLIN-DEPENDENT KINASE INHIBITOR 1"/>
    <property type="match status" value="1"/>
</dbReference>
<reference evidence="8 9" key="1">
    <citation type="journal article" date="2019" name="Sci. Rep.">
        <title>Orb-weaving spider Araneus ventricosus genome elucidates the spidroin gene catalogue.</title>
        <authorList>
            <person name="Kono N."/>
            <person name="Nakamura H."/>
            <person name="Ohtoshi R."/>
            <person name="Moran D.A.P."/>
            <person name="Shinohara A."/>
            <person name="Yoshida Y."/>
            <person name="Fujiwara M."/>
            <person name="Mori M."/>
            <person name="Tomita M."/>
            <person name="Arakawa K."/>
        </authorList>
    </citation>
    <scope>NUCLEOTIDE SEQUENCE [LARGE SCALE GENOMIC DNA]</scope>
</reference>
<sequence>MGDVAAVGILRPDPRPGVLWAPNRARRCLFGAPDHELAEKFLENETKKLEKRNRDRWNFDFIQGTPLEGGRFAWTPVTKDAAAAAEGKDDASSSPSEKDRDDDGSTCAASTDGNLSQRLITGHGGLVARSRLWGLRVPGSKPDSTEDPPFMGPVAR</sequence>
<comment type="similarity">
    <text evidence="2">Belongs to the CDI family.</text>
</comment>
<dbReference type="PANTHER" id="PTHR10265:SF45">
    <property type="entry name" value="DACAPO"/>
    <property type="match status" value="1"/>
</dbReference>
<evidence type="ECO:0000259" key="7">
    <source>
        <dbReference type="Pfam" id="PF02234"/>
    </source>
</evidence>
<name>A0A4Y2CY88_ARAVE</name>
<proteinExistence type="inferred from homology"/>
<evidence type="ECO:0000256" key="2">
    <source>
        <dbReference type="ARBA" id="ARBA00006726"/>
    </source>
</evidence>
<evidence type="ECO:0000256" key="6">
    <source>
        <dbReference type="SAM" id="MobiDB-lite"/>
    </source>
</evidence>
<dbReference type="GO" id="GO:0005634">
    <property type="term" value="C:nucleus"/>
    <property type="evidence" value="ECO:0007669"/>
    <property type="project" value="UniProtKB-SubCell"/>
</dbReference>
<evidence type="ECO:0000313" key="8">
    <source>
        <dbReference type="EMBL" id="GBM08255.1"/>
    </source>
</evidence>
<feature type="compositionally biased region" description="Polar residues" evidence="6">
    <location>
        <begin position="107"/>
        <end position="119"/>
    </location>
</feature>
<dbReference type="Proteomes" id="UP000499080">
    <property type="component" value="Unassembled WGS sequence"/>
</dbReference>
<dbReference type="OrthoDB" id="6373236at2759"/>
<feature type="compositionally biased region" description="Basic and acidic residues" evidence="6">
    <location>
        <begin position="86"/>
        <end position="103"/>
    </location>
</feature>
<feature type="domain" description="Cyclin-dependent kinase inhibitor" evidence="7">
    <location>
        <begin position="28"/>
        <end position="77"/>
    </location>
</feature>
<gene>
    <name evidence="8" type="ORF">AVEN_82938_1</name>
</gene>
<accession>A0A4Y2CY88</accession>
<evidence type="ECO:0000313" key="9">
    <source>
        <dbReference type="Proteomes" id="UP000499080"/>
    </source>
</evidence>
<evidence type="ECO:0000256" key="5">
    <source>
        <dbReference type="ARBA" id="ARBA00023306"/>
    </source>
</evidence>
<dbReference type="Gene3D" id="4.10.365.10">
    <property type="entry name" value="p27"/>
    <property type="match status" value="1"/>
</dbReference>
<evidence type="ECO:0000256" key="1">
    <source>
        <dbReference type="ARBA" id="ARBA00004123"/>
    </source>
</evidence>
<feature type="region of interest" description="Disordered" evidence="6">
    <location>
        <begin position="78"/>
        <end position="120"/>
    </location>
</feature>
<comment type="caution">
    <text evidence="8">The sequence shown here is derived from an EMBL/GenBank/DDBJ whole genome shotgun (WGS) entry which is preliminary data.</text>
</comment>
<comment type="subcellular location">
    <subcellularLocation>
        <location evidence="1">Nucleus</location>
    </subcellularLocation>
</comment>
<keyword evidence="9" id="KW-1185">Reference proteome</keyword>
<dbReference type="InterPro" id="IPR044898">
    <property type="entry name" value="CDI_dom_sf"/>
</dbReference>
<keyword evidence="5" id="KW-0131">Cell cycle</keyword>
<dbReference type="EMBL" id="BGPR01000254">
    <property type="protein sequence ID" value="GBM08255.1"/>
    <property type="molecule type" value="Genomic_DNA"/>
</dbReference>
<organism evidence="8 9">
    <name type="scientific">Araneus ventricosus</name>
    <name type="common">Orbweaver spider</name>
    <name type="synonym">Epeira ventricosa</name>
    <dbReference type="NCBI Taxonomy" id="182803"/>
    <lineage>
        <taxon>Eukaryota</taxon>
        <taxon>Metazoa</taxon>
        <taxon>Ecdysozoa</taxon>
        <taxon>Arthropoda</taxon>
        <taxon>Chelicerata</taxon>
        <taxon>Arachnida</taxon>
        <taxon>Araneae</taxon>
        <taxon>Araneomorphae</taxon>
        <taxon>Entelegynae</taxon>
        <taxon>Araneoidea</taxon>
        <taxon>Araneidae</taxon>
        <taxon>Araneus</taxon>
    </lineage>
</organism>
<evidence type="ECO:0000256" key="4">
    <source>
        <dbReference type="ARBA" id="ARBA00023242"/>
    </source>
</evidence>
<keyword evidence="4" id="KW-0539">Nucleus</keyword>
<evidence type="ECO:0000256" key="3">
    <source>
        <dbReference type="ARBA" id="ARBA00023013"/>
    </source>
</evidence>